<keyword evidence="1" id="KW-0472">Membrane</keyword>
<name>A0A023BB86_GRENI</name>
<dbReference type="AlphaFoldDB" id="A0A023BB86"/>
<proteinExistence type="predicted"/>
<dbReference type="VEuPathDB" id="CryptoDB:GNI_030630"/>
<evidence type="ECO:0000256" key="1">
    <source>
        <dbReference type="SAM" id="Phobius"/>
    </source>
</evidence>
<organism evidence="3 4">
    <name type="scientific">Gregarina niphandrodes</name>
    <name type="common">Septate eugregarine</name>
    <dbReference type="NCBI Taxonomy" id="110365"/>
    <lineage>
        <taxon>Eukaryota</taxon>
        <taxon>Sar</taxon>
        <taxon>Alveolata</taxon>
        <taxon>Apicomplexa</taxon>
        <taxon>Conoidasida</taxon>
        <taxon>Gregarinasina</taxon>
        <taxon>Eugregarinorida</taxon>
        <taxon>Gregarinidae</taxon>
        <taxon>Gregarina</taxon>
    </lineage>
</organism>
<accession>A0A023BB86</accession>
<dbReference type="Proteomes" id="UP000019763">
    <property type="component" value="Unassembled WGS sequence"/>
</dbReference>
<evidence type="ECO:0000313" key="3">
    <source>
        <dbReference type="EMBL" id="EZG78967.1"/>
    </source>
</evidence>
<feature type="signal peptide" evidence="2">
    <location>
        <begin position="1"/>
        <end position="17"/>
    </location>
</feature>
<gene>
    <name evidence="3" type="ORF">GNI_030630</name>
</gene>
<evidence type="ECO:0000256" key="2">
    <source>
        <dbReference type="SAM" id="SignalP"/>
    </source>
</evidence>
<keyword evidence="1 3" id="KW-0812">Transmembrane</keyword>
<sequence length="275" mass="30673">MLATIVLFISHIWNSLCVETTTEDLGAVDSWNRVITKCYHGEQCYAIADASDLANLVGSWPSFGSLLKTTLWWDLDPVCDKLINLTPVEAEAAFLALSKAKQRQRATICHRLWPSGSWTVGVGNVAIGLAMMLTTRTLFEVATMLLLKRSRHRVFNMGVLVDVVIGILALLLAYDMVRNSFWGLSAASNDFACIVVLPVVLYQARRTARTIKMVRLNESDERLRKLQETQLGKEIDALAHGRETTQGTIDNEEGTTYTRAKGFISRLMNRVPKSP</sequence>
<dbReference type="EMBL" id="AFNH02000232">
    <property type="protein sequence ID" value="EZG78967.1"/>
    <property type="molecule type" value="Genomic_DNA"/>
</dbReference>
<feature type="transmembrane region" description="Helical" evidence="1">
    <location>
        <begin position="154"/>
        <end position="174"/>
    </location>
</feature>
<feature type="transmembrane region" description="Helical" evidence="1">
    <location>
        <begin position="180"/>
        <end position="202"/>
    </location>
</feature>
<keyword evidence="2" id="KW-0732">Signal</keyword>
<feature type="chain" id="PRO_5001515295" evidence="2">
    <location>
        <begin position="18"/>
        <end position="275"/>
    </location>
</feature>
<protein>
    <submittedName>
        <fullName evidence="3">Transmembrane protein</fullName>
    </submittedName>
</protein>
<dbReference type="GeneID" id="22911271"/>
<keyword evidence="1" id="KW-1133">Transmembrane helix</keyword>
<comment type="caution">
    <text evidence="3">The sequence shown here is derived from an EMBL/GenBank/DDBJ whole genome shotgun (WGS) entry which is preliminary data.</text>
</comment>
<reference evidence="3" key="1">
    <citation type="submission" date="2013-12" db="EMBL/GenBank/DDBJ databases">
        <authorList>
            <person name="Omoto C.K."/>
            <person name="Sibley D."/>
            <person name="Venepally P."/>
            <person name="Hadjithomas M."/>
            <person name="Karamycheva S."/>
            <person name="Brunk B."/>
            <person name="Roos D."/>
            <person name="Caler E."/>
            <person name="Lorenzi H."/>
        </authorList>
    </citation>
    <scope>NUCLEOTIDE SEQUENCE</scope>
</reference>
<evidence type="ECO:0000313" key="4">
    <source>
        <dbReference type="Proteomes" id="UP000019763"/>
    </source>
</evidence>
<dbReference type="RefSeq" id="XP_011129151.1">
    <property type="nucleotide sequence ID" value="XM_011130849.1"/>
</dbReference>
<keyword evidence="4" id="KW-1185">Reference proteome</keyword>